<dbReference type="Pfam" id="PF14392">
    <property type="entry name" value="zf-CCHC_4"/>
    <property type="match status" value="1"/>
</dbReference>
<evidence type="ECO:0000313" key="2">
    <source>
        <dbReference type="EMBL" id="KAK8553839.1"/>
    </source>
</evidence>
<accession>A0ABR2E738</accession>
<evidence type="ECO:0000259" key="1">
    <source>
        <dbReference type="Pfam" id="PF14392"/>
    </source>
</evidence>
<keyword evidence="3" id="KW-1185">Reference proteome</keyword>
<feature type="domain" description="Zinc knuckle CX2CX4HX4C" evidence="1">
    <location>
        <begin position="99"/>
        <end position="145"/>
    </location>
</feature>
<dbReference type="Proteomes" id="UP001472677">
    <property type="component" value="Unassembled WGS sequence"/>
</dbReference>
<organism evidence="2 3">
    <name type="scientific">Hibiscus sabdariffa</name>
    <name type="common">roselle</name>
    <dbReference type="NCBI Taxonomy" id="183260"/>
    <lineage>
        <taxon>Eukaryota</taxon>
        <taxon>Viridiplantae</taxon>
        <taxon>Streptophyta</taxon>
        <taxon>Embryophyta</taxon>
        <taxon>Tracheophyta</taxon>
        <taxon>Spermatophyta</taxon>
        <taxon>Magnoliopsida</taxon>
        <taxon>eudicotyledons</taxon>
        <taxon>Gunneridae</taxon>
        <taxon>Pentapetalae</taxon>
        <taxon>rosids</taxon>
        <taxon>malvids</taxon>
        <taxon>Malvales</taxon>
        <taxon>Malvaceae</taxon>
        <taxon>Malvoideae</taxon>
        <taxon>Hibiscus</taxon>
    </lineage>
</organism>
<gene>
    <name evidence="2" type="ORF">V6N12_030821</name>
</gene>
<name>A0ABR2E738_9ROSI</name>
<reference evidence="2 3" key="1">
    <citation type="journal article" date="2024" name="G3 (Bethesda)">
        <title>Genome assembly of Hibiscus sabdariffa L. provides insights into metabolisms of medicinal natural products.</title>
        <authorList>
            <person name="Kim T."/>
        </authorList>
    </citation>
    <scope>NUCLEOTIDE SEQUENCE [LARGE SCALE GENOMIC DNA]</scope>
    <source>
        <strain evidence="2">TK-2024</strain>
        <tissue evidence="2">Old leaves</tissue>
    </source>
</reference>
<protein>
    <recommendedName>
        <fullName evidence="1">Zinc knuckle CX2CX4HX4C domain-containing protein</fullName>
    </recommendedName>
</protein>
<dbReference type="EMBL" id="JBBPBM010000019">
    <property type="protein sequence ID" value="KAK8553839.1"/>
    <property type="molecule type" value="Genomic_DNA"/>
</dbReference>
<dbReference type="InterPro" id="IPR025836">
    <property type="entry name" value="Zn_knuckle_CX2CX4HX4C"/>
</dbReference>
<evidence type="ECO:0000313" key="3">
    <source>
        <dbReference type="Proteomes" id="UP001472677"/>
    </source>
</evidence>
<dbReference type="InterPro" id="IPR040256">
    <property type="entry name" value="At4g02000-like"/>
</dbReference>
<sequence>MYLFWLYHIVDVERILNGGPWNFNGHLLILHRMHEGQDPLSVPLVFLNIWVRVHDLPFGFMSESVARLLGNFIGRFLDYDSKAVGTGFKRVMRLHVQFDTRLTLKRRKKLASKNGEFDYDRFEYEQIKIFCFLCGKLGHDEGFCPLRLTMDPKDIVFNWDISLRAPERRPLLTNSPSLNGESSKDLNVLTSVKENLNIDVLMGIDSKDCPMVQPDGKKCVRVQTSVSDVYGFLDSTDAPSSFSSTDLIQ</sequence>
<dbReference type="PANTHER" id="PTHR31286">
    <property type="entry name" value="GLYCINE-RICH CELL WALL STRUCTURAL PROTEIN 1.8-LIKE"/>
    <property type="match status" value="1"/>
</dbReference>
<proteinExistence type="predicted"/>
<comment type="caution">
    <text evidence="2">The sequence shown here is derived from an EMBL/GenBank/DDBJ whole genome shotgun (WGS) entry which is preliminary data.</text>
</comment>
<dbReference type="PANTHER" id="PTHR31286:SF153">
    <property type="entry name" value="DUF4283 DOMAIN PROTEIN"/>
    <property type="match status" value="1"/>
</dbReference>